<name>A0A1M6AVF3_9RHOB</name>
<feature type="signal peptide" evidence="1">
    <location>
        <begin position="1"/>
        <end position="21"/>
    </location>
</feature>
<gene>
    <name evidence="2" type="ORF">SAMN05444417_0646</name>
</gene>
<dbReference type="AlphaFoldDB" id="A0A1M6AVF3"/>
<dbReference type="Gene3D" id="2.40.160.90">
    <property type="match status" value="1"/>
</dbReference>
<evidence type="ECO:0000313" key="3">
    <source>
        <dbReference type="Proteomes" id="UP000184292"/>
    </source>
</evidence>
<dbReference type="PROSITE" id="PS51257">
    <property type="entry name" value="PROKAR_LIPOPROTEIN"/>
    <property type="match status" value="1"/>
</dbReference>
<keyword evidence="1" id="KW-0732">Signal</keyword>
<evidence type="ECO:0008006" key="4">
    <source>
        <dbReference type="Google" id="ProtNLM"/>
    </source>
</evidence>
<feature type="chain" id="PRO_5012906529" description="Transferrin-binding protein B C-lobe/N-lobe beta barrel domain-containing protein" evidence="1">
    <location>
        <begin position="22"/>
        <end position="201"/>
    </location>
</feature>
<reference evidence="2 3" key="1">
    <citation type="submission" date="2016-11" db="EMBL/GenBank/DDBJ databases">
        <authorList>
            <person name="Jaros S."/>
            <person name="Januszkiewicz K."/>
            <person name="Wedrychowicz H."/>
        </authorList>
    </citation>
    <scope>NUCLEOTIDE SEQUENCE [LARGE SCALE GENOMIC DNA]</scope>
    <source>
        <strain evidence="2 3">DSM 100565</strain>
    </source>
</reference>
<keyword evidence="3" id="KW-1185">Reference proteome</keyword>
<organism evidence="2 3">
    <name type="scientific">Wenxinia saemankumensis</name>
    <dbReference type="NCBI Taxonomy" id="1447782"/>
    <lineage>
        <taxon>Bacteria</taxon>
        <taxon>Pseudomonadati</taxon>
        <taxon>Pseudomonadota</taxon>
        <taxon>Alphaproteobacteria</taxon>
        <taxon>Rhodobacterales</taxon>
        <taxon>Roseobacteraceae</taxon>
        <taxon>Wenxinia</taxon>
    </lineage>
</organism>
<dbReference type="InterPro" id="IPR011250">
    <property type="entry name" value="OMP/PagP_B-barrel"/>
</dbReference>
<dbReference type="Proteomes" id="UP000184292">
    <property type="component" value="Unassembled WGS sequence"/>
</dbReference>
<sequence>MNSLVCRTTLMLALAALTACGGIEGMAGGGVGDGEFGRAQGRLYDLDVAARQLAPTDPSALPAAGTATYEGAAGFSTVEDIRSNHFNDDISVYSDLRVDVGFDDGSVTGRLDNFVYGDPDEEVYESGSGGIAITNGTLADGALDGDVTGTVAFESGDAQLDLDMAGFFRGADAGTAELQFDGTAIMGGETEQVYGFGIAER</sequence>
<evidence type="ECO:0000256" key="1">
    <source>
        <dbReference type="SAM" id="SignalP"/>
    </source>
</evidence>
<protein>
    <recommendedName>
        <fullName evidence="4">Transferrin-binding protein B C-lobe/N-lobe beta barrel domain-containing protein</fullName>
    </recommendedName>
</protein>
<dbReference type="STRING" id="1447782.SAMN05444417_0646"/>
<accession>A0A1M6AVF3</accession>
<proteinExistence type="predicted"/>
<dbReference type="SUPFAM" id="SSF56925">
    <property type="entry name" value="OMPA-like"/>
    <property type="match status" value="1"/>
</dbReference>
<dbReference type="RefSeq" id="WP_139300451.1">
    <property type="nucleotide sequence ID" value="NZ_FQYO01000001.1"/>
</dbReference>
<evidence type="ECO:0000313" key="2">
    <source>
        <dbReference type="EMBL" id="SHI40474.1"/>
    </source>
</evidence>
<dbReference type="EMBL" id="FQYO01000001">
    <property type="protein sequence ID" value="SHI40474.1"/>
    <property type="molecule type" value="Genomic_DNA"/>
</dbReference>